<comment type="catalytic activity">
    <reaction evidence="5">
        <text>pyridoxamine 5'-phosphate + O2 + H2O = pyridoxal 5'-phosphate + H2O2 + NH4(+)</text>
        <dbReference type="Rhea" id="RHEA:15817"/>
        <dbReference type="ChEBI" id="CHEBI:15377"/>
        <dbReference type="ChEBI" id="CHEBI:15379"/>
        <dbReference type="ChEBI" id="CHEBI:16240"/>
        <dbReference type="ChEBI" id="CHEBI:28938"/>
        <dbReference type="ChEBI" id="CHEBI:58451"/>
        <dbReference type="ChEBI" id="CHEBI:597326"/>
        <dbReference type="EC" id="1.4.3.5"/>
    </reaction>
</comment>
<gene>
    <name evidence="5" type="primary">pdxH</name>
    <name evidence="10" type="ORF">N425_12060</name>
</gene>
<feature type="binding site" evidence="6">
    <location>
        <begin position="11"/>
        <end position="14"/>
    </location>
    <ligand>
        <name>substrate</name>
    </ligand>
</feature>
<dbReference type="NCBIfam" id="NF004231">
    <property type="entry name" value="PRK05679.1"/>
    <property type="match status" value="1"/>
</dbReference>
<feature type="binding site" evidence="5 6">
    <location>
        <position position="69"/>
    </location>
    <ligand>
        <name>substrate</name>
    </ligand>
</feature>
<dbReference type="GO" id="GO:0010181">
    <property type="term" value="F:FMN binding"/>
    <property type="evidence" value="ECO:0007669"/>
    <property type="project" value="UniProtKB-UniRule"/>
</dbReference>
<feature type="binding site" evidence="5 6">
    <location>
        <begin position="194"/>
        <end position="196"/>
    </location>
    <ligand>
        <name>substrate</name>
    </ligand>
</feature>
<feature type="binding site" evidence="5 6">
    <location>
        <position position="130"/>
    </location>
    <ligand>
        <name>substrate</name>
    </ligand>
</feature>
<feature type="domain" description="Pyridoxamine 5'-phosphate oxidase N-terminal" evidence="8">
    <location>
        <begin position="37"/>
        <end position="158"/>
    </location>
</feature>
<feature type="binding site" evidence="5 7">
    <location>
        <position position="85"/>
    </location>
    <ligand>
        <name>FMN</name>
        <dbReference type="ChEBI" id="CHEBI:58210"/>
    </ligand>
</feature>
<comment type="similarity">
    <text evidence="1 5">Belongs to the pyridoxamine 5'-phosphate oxidase family.</text>
</comment>
<evidence type="ECO:0000256" key="3">
    <source>
        <dbReference type="ARBA" id="ARBA00022643"/>
    </source>
</evidence>
<dbReference type="InterPro" id="IPR019740">
    <property type="entry name" value="Pyridox_Oxase_CS"/>
</dbReference>
<feature type="binding site" evidence="5 6">
    <location>
        <position position="126"/>
    </location>
    <ligand>
        <name>substrate</name>
    </ligand>
</feature>
<feature type="binding site" evidence="5">
    <location>
        <begin position="79"/>
        <end position="80"/>
    </location>
    <ligand>
        <name>FMN</name>
        <dbReference type="ChEBI" id="CHEBI:58210"/>
    </ligand>
</feature>
<comment type="cofactor">
    <cofactor evidence="5 7">
        <name>FMN</name>
        <dbReference type="ChEBI" id="CHEBI:58210"/>
    </cofactor>
    <text evidence="5 7">Binds 1 FMN per subunit.</text>
</comment>
<feature type="binding site" evidence="5 6">
    <location>
        <position position="134"/>
    </location>
    <ligand>
        <name>substrate</name>
    </ligand>
</feature>
<comment type="pathway">
    <text evidence="5">Cofactor metabolism; pyridoxal 5'-phosphate salvage; pyridoxal 5'-phosphate from pyridoxamine 5'-phosphate: step 1/1.</text>
</comment>
<reference evidence="10 11" key="1">
    <citation type="submission" date="2013-11" db="EMBL/GenBank/DDBJ databases">
        <title>Single cell genomics of uncultured Tannerella BU063 (oral taxon 286).</title>
        <authorList>
            <person name="Beall C.J."/>
            <person name="Campbell A.G."/>
            <person name="Griffen A.L."/>
            <person name="Podar M."/>
            <person name="Leys E.J."/>
        </authorList>
    </citation>
    <scope>NUCLEOTIDE SEQUENCE [LARGE SCALE GENOMIC DNA]</scope>
    <source>
        <strain evidence="10">Cell 2</strain>
    </source>
</reference>
<dbReference type="SUPFAM" id="SSF50475">
    <property type="entry name" value="FMN-binding split barrel"/>
    <property type="match status" value="1"/>
</dbReference>
<dbReference type="GO" id="GO:0004733">
    <property type="term" value="F:pyridoxamine phosphate oxidase activity"/>
    <property type="evidence" value="ECO:0007669"/>
    <property type="project" value="UniProtKB-UniRule"/>
</dbReference>
<evidence type="ECO:0000256" key="1">
    <source>
        <dbReference type="ARBA" id="ARBA00007301"/>
    </source>
</evidence>
<keyword evidence="5" id="KW-0664">Pyridoxine biosynthesis</keyword>
<feature type="binding site" evidence="5 7">
    <location>
        <position position="188"/>
    </location>
    <ligand>
        <name>FMN</name>
        <dbReference type="ChEBI" id="CHEBI:58210"/>
    </ligand>
</feature>
<evidence type="ECO:0000313" key="11">
    <source>
        <dbReference type="Proteomes" id="UP000018837"/>
    </source>
</evidence>
<protein>
    <recommendedName>
        <fullName evidence="5">Pyridoxine/pyridoxamine 5'-phosphate oxidase</fullName>
        <ecNumber evidence="5">1.4.3.5</ecNumber>
    </recommendedName>
    <alternativeName>
        <fullName evidence="5">PNP/PMP oxidase</fullName>
        <shortName evidence="5">PNPOx</shortName>
    </alternativeName>
    <alternativeName>
        <fullName evidence="5">Pyridoxal 5'-phosphate synthase</fullName>
    </alternativeName>
</protein>
<dbReference type="InterPro" id="IPR012349">
    <property type="entry name" value="Split_barrel_FMN-bd"/>
</dbReference>
<evidence type="ECO:0000259" key="8">
    <source>
        <dbReference type="Pfam" id="PF01243"/>
    </source>
</evidence>
<dbReference type="EC" id="1.4.3.5" evidence="5"/>
<feature type="binding site" evidence="5 7">
    <location>
        <position position="198"/>
    </location>
    <ligand>
        <name>FMN</name>
        <dbReference type="ChEBI" id="CHEBI:58210"/>
    </ligand>
</feature>
<evidence type="ECO:0000256" key="4">
    <source>
        <dbReference type="ARBA" id="ARBA00023002"/>
    </source>
</evidence>
<dbReference type="Gene3D" id="2.30.110.10">
    <property type="entry name" value="Electron Transport, Fmn-binding Protein, Chain A"/>
    <property type="match status" value="1"/>
</dbReference>
<keyword evidence="4 5" id="KW-0560">Oxidoreductase</keyword>
<feature type="binding site" evidence="5 7">
    <location>
        <position position="86"/>
    </location>
    <ligand>
        <name>FMN</name>
        <dbReference type="ChEBI" id="CHEBI:58210"/>
    </ligand>
</feature>
<feature type="binding site" evidence="5 7">
    <location>
        <begin position="143"/>
        <end position="144"/>
    </location>
    <ligand>
        <name>FMN</name>
        <dbReference type="ChEBI" id="CHEBI:58210"/>
    </ligand>
</feature>
<dbReference type="PROSITE" id="PS01064">
    <property type="entry name" value="PYRIDOX_OXIDASE"/>
    <property type="match status" value="1"/>
</dbReference>
<dbReference type="Proteomes" id="UP000018837">
    <property type="component" value="Unassembled WGS sequence"/>
</dbReference>
<feature type="domain" description="Pyridoxine 5'-phosphate oxidase dimerisation C-terminal" evidence="9">
    <location>
        <begin position="175"/>
        <end position="216"/>
    </location>
</feature>
<dbReference type="EMBL" id="AYUF01000492">
    <property type="protein sequence ID" value="ETK01030.1"/>
    <property type="molecule type" value="Genomic_DNA"/>
</dbReference>
<dbReference type="HAMAP" id="MF_01629">
    <property type="entry name" value="PdxH"/>
    <property type="match status" value="1"/>
</dbReference>
<feature type="binding site" evidence="5 7">
    <location>
        <position position="108"/>
    </location>
    <ligand>
        <name>FMN</name>
        <dbReference type="ChEBI" id="CHEBI:58210"/>
    </ligand>
</feature>
<keyword evidence="2 5" id="KW-0285">Flavoprotein</keyword>
<comment type="pathway">
    <text evidence="5">Cofactor metabolism; pyridoxal 5'-phosphate salvage; pyridoxal 5'-phosphate from pyridoxine 5'-phosphate: step 1/1.</text>
</comment>
<organism evidence="10 11">
    <name type="scientific">Tannerella sp. oral taxon BU063 isolate Cell 2</name>
    <dbReference type="NCBI Taxonomy" id="1411148"/>
    <lineage>
        <taxon>Bacteria</taxon>
        <taxon>Pseudomonadati</taxon>
        <taxon>Bacteroidota</taxon>
        <taxon>Bacteroidia</taxon>
        <taxon>Bacteroidales</taxon>
        <taxon>Tannerellaceae</taxon>
        <taxon>Tannerella</taxon>
    </lineage>
</organism>
<dbReference type="AlphaFoldDB" id="W2C1I2"/>
<evidence type="ECO:0000259" key="9">
    <source>
        <dbReference type="Pfam" id="PF10590"/>
    </source>
</evidence>
<dbReference type="PATRIC" id="fig|1411148.3.peg.1991"/>
<dbReference type="UniPathway" id="UPA01068">
    <property type="reaction ID" value="UER00304"/>
</dbReference>
<dbReference type="Pfam" id="PF01243">
    <property type="entry name" value="PNPOx_N"/>
    <property type="match status" value="1"/>
</dbReference>
<dbReference type="NCBIfam" id="TIGR00558">
    <property type="entry name" value="pdxH"/>
    <property type="match status" value="1"/>
</dbReference>
<evidence type="ECO:0000256" key="6">
    <source>
        <dbReference type="PIRSR" id="PIRSR000190-1"/>
    </source>
</evidence>
<dbReference type="InterPro" id="IPR011576">
    <property type="entry name" value="Pyridox_Oxase_N"/>
</dbReference>
<dbReference type="PANTHER" id="PTHR10851:SF0">
    <property type="entry name" value="PYRIDOXINE-5'-PHOSPHATE OXIDASE"/>
    <property type="match status" value="1"/>
</dbReference>
<evidence type="ECO:0000313" key="10">
    <source>
        <dbReference type="EMBL" id="ETK01030.1"/>
    </source>
</evidence>
<accession>W2C1I2</accession>
<proteinExistence type="inferred from homology"/>
<dbReference type="InterPro" id="IPR019576">
    <property type="entry name" value="Pyridoxamine_oxidase_dimer_C"/>
</dbReference>
<comment type="catalytic activity">
    <reaction evidence="5">
        <text>pyridoxine 5'-phosphate + O2 = pyridoxal 5'-phosphate + H2O2</text>
        <dbReference type="Rhea" id="RHEA:15149"/>
        <dbReference type="ChEBI" id="CHEBI:15379"/>
        <dbReference type="ChEBI" id="CHEBI:16240"/>
        <dbReference type="ChEBI" id="CHEBI:58589"/>
        <dbReference type="ChEBI" id="CHEBI:597326"/>
        <dbReference type="EC" id="1.4.3.5"/>
    </reaction>
</comment>
<keyword evidence="3 5" id="KW-0288">FMN</keyword>
<comment type="function">
    <text evidence="5">Catalyzes the oxidation of either pyridoxine 5'-phosphate (PNP) or pyridoxamine 5'-phosphate (PMP) into pyridoxal 5'-phosphate (PLP).</text>
</comment>
<dbReference type="PIRSF" id="PIRSF000190">
    <property type="entry name" value="Pyd_amn-ph_oxd"/>
    <property type="match status" value="1"/>
</dbReference>
<dbReference type="InterPro" id="IPR000659">
    <property type="entry name" value="Pyridox_Oxase"/>
</dbReference>
<dbReference type="Pfam" id="PF10590">
    <property type="entry name" value="PNP_phzG_C"/>
    <property type="match status" value="1"/>
</dbReference>
<name>W2C1I2_9BACT</name>
<evidence type="ECO:0000256" key="7">
    <source>
        <dbReference type="PIRSR" id="PIRSR000190-2"/>
    </source>
</evidence>
<evidence type="ECO:0000256" key="2">
    <source>
        <dbReference type="ARBA" id="ARBA00022630"/>
    </source>
</evidence>
<dbReference type="GO" id="GO:0008615">
    <property type="term" value="P:pyridoxine biosynthetic process"/>
    <property type="evidence" value="ECO:0007669"/>
    <property type="project" value="UniProtKB-UniRule"/>
</dbReference>
<comment type="caution">
    <text evidence="10">The sequence shown here is derived from an EMBL/GenBank/DDBJ whole genome shotgun (WGS) entry which is preliminary data.</text>
</comment>
<sequence>MAQDLHLENIRREYSSRSLSRKELPNDPLEMVDQWLNEALETKVNEPTAMIVATATPDGRPSVRTVLLKEVVGGRFVFYSNYESRKGRQMAENPHVAVTFLWHELERQIHVEGTVTRLSSEESDAYFAMRPYKSRVGARISPQSQPIPSREYIMMRFASESLRFVGREVPRPDNWGGYAVTPSRIEFWQGRDSRLHDRFLYELQPDGHWDLHRLAP</sequence>
<dbReference type="PANTHER" id="PTHR10851">
    <property type="entry name" value="PYRIDOXINE-5-PHOSPHATE OXIDASE"/>
    <property type="match status" value="1"/>
</dbReference>
<comment type="subunit">
    <text evidence="5">Homodimer.</text>
</comment>
<feature type="binding site" evidence="5 7">
    <location>
        <begin position="64"/>
        <end position="69"/>
    </location>
    <ligand>
        <name>FMN</name>
        <dbReference type="ChEBI" id="CHEBI:58210"/>
    </ligand>
</feature>
<evidence type="ECO:0000256" key="5">
    <source>
        <dbReference type="HAMAP-Rule" id="MF_01629"/>
    </source>
</evidence>